<reference evidence="2 3" key="1">
    <citation type="submission" date="2014-04" db="EMBL/GenBank/DDBJ databases">
        <authorList>
            <consortium name="DOE Joint Genome Institute"/>
            <person name="Kuo A."/>
            <person name="Tarkka M."/>
            <person name="Buscot F."/>
            <person name="Kohler A."/>
            <person name="Nagy L.G."/>
            <person name="Floudas D."/>
            <person name="Copeland A."/>
            <person name="Barry K.W."/>
            <person name="Cichocki N."/>
            <person name="Veneault-Fourrey C."/>
            <person name="LaButti K."/>
            <person name="Lindquist E.A."/>
            <person name="Lipzen A."/>
            <person name="Lundell T."/>
            <person name="Morin E."/>
            <person name="Murat C."/>
            <person name="Sun H."/>
            <person name="Tunlid A."/>
            <person name="Henrissat B."/>
            <person name="Grigoriev I.V."/>
            <person name="Hibbett D.S."/>
            <person name="Martin F."/>
            <person name="Nordberg H.P."/>
            <person name="Cantor M.N."/>
            <person name="Hua S.X."/>
        </authorList>
    </citation>
    <scope>NUCLEOTIDE SEQUENCE [LARGE SCALE GENOMIC DNA]</scope>
    <source>
        <strain evidence="2 3">F 1598</strain>
    </source>
</reference>
<keyword evidence="3" id="KW-1185">Reference proteome</keyword>
<dbReference type="EMBL" id="KN832988">
    <property type="protein sequence ID" value="KIM84091.1"/>
    <property type="molecule type" value="Genomic_DNA"/>
</dbReference>
<evidence type="ECO:0000313" key="2">
    <source>
        <dbReference type="EMBL" id="KIM84091.1"/>
    </source>
</evidence>
<protein>
    <submittedName>
        <fullName evidence="2">Uncharacterized protein</fullName>
    </submittedName>
</protein>
<evidence type="ECO:0000313" key="3">
    <source>
        <dbReference type="Proteomes" id="UP000054166"/>
    </source>
</evidence>
<name>A0A0C3G0D1_PILCF</name>
<feature type="region of interest" description="Disordered" evidence="1">
    <location>
        <begin position="108"/>
        <end position="135"/>
    </location>
</feature>
<dbReference type="InParanoid" id="A0A0C3G0D1"/>
<dbReference type="AlphaFoldDB" id="A0A0C3G0D1"/>
<feature type="non-terminal residue" evidence="2">
    <location>
        <position position="317"/>
    </location>
</feature>
<organism evidence="2 3">
    <name type="scientific">Piloderma croceum (strain F 1598)</name>
    <dbReference type="NCBI Taxonomy" id="765440"/>
    <lineage>
        <taxon>Eukaryota</taxon>
        <taxon>Fungi</taxon>
        <taxon>Dikarya</taxon>
        <taxon>Basidiomycota</taxon>
        <taxon>Agaricomycotina</taxon>
        <taxon>Agaricomycetes</taxon>
        <taxon>Agaricomycetidae</taxon>
        <taxon>Atheliales</taxon>
        <taxon>Atheliaceae</taxon>
        <taxon>Piloderma</taxon>
    </lineage>
</organism>
<dbReference type="STRING" id="765440.A0A0C3G0D1"/>
<sequence>MTQIVNALTAKIEIGGPMASLYLLRNPDHYTGHTFKTFYWKSYVSISAVDDYVYHPAKYEHINLYDWIRLSDKQKKTKRKKQETFESSEKDIDCDKYEQRENDAYLRGSSWADSSDSEGSDDDDDDDSGCVPFEAGHHQHTSHTVQIQADDGTIVPNFVGGSLPRCDKGDREFYCCTMLTLFKPWKSGKDLKTRTESWDDSFLAYNFNQRQQEILRYFNSRYECLDARDDYSANRDKQKGDVIFSQWSMDALLDDLDNENLIEGEDFGIDEHQVNGEYDRIGKEGEKVIEQMMEMDHIVKNSGWLNECVDGLPLVDL</sequence>
<gene>
    <name evidence="2" type="ORF">PILCRDRAFT_56716</name>
</gene>
<proteinExistence type="predicted"/>
<accession>A0A0C3G0D1</accession>
<reference evidence="3" key="2">
    <citation type="submission" date="2015-01" db="EMBL/GenBank/DDBJ databases">
        <title>Evolutionary Origins and Diversification of the Mycorrhizal Mutualists.</title>
        <authorList>
            <consortium name="DOE Joint Genome Institute"/>
            <consortium name="Mycorrhizal Genomics Consortium"/>
            <person name="Kohler A."/>
            <person name="Kuo A."/>
            <person name="Nagy L.G."/>
            <person name="Floudas D."/>
            <person name="Copeland A."/>
            <person name="Barry K.W."/>
            <person name="Cichocki N."/>
            <person name="Veneault-Fourrey C."/>
            <person name="LaButti K."/>
            <person name="Lindquist E.A."/>
            <person name="Lipzen A."/>
            <person name="Lundell T."/>
            <person name="Morin E."/>
            <person name="Murat C."/>
            <person name="Riley R."/>
            <person name="Ohm R."/>
            <person name="Sun H."/>
            <person name="Tunlid A."/>
            <person name="Henrissat B."/>
            <person name="Grigoriev I.V."/>
            <person name="Hibbett D.S."/>
            <person name="Martin F."/>
        </authorList>
    </citation>
    <scope>NUCLEOTIDE SEQUENCE [LARGE SCALE GENOMIC DNA]</scope>
    <source>
        <strain evidence="3">F 1598</strain>
    </source>
</reference>
<dbReference type="OrthoDB" id="3259294at2759"/>
<dbReference type="HOGENOM" id="CLU_026214_1_0_1"/>
<dbReference type="Proteomes" id="UP000054166">
    <property type="component" value="Unassembled WGS sequence"/>
</dbReference>
<feature type="compositionally biased region" description="Acidic residues" evidence="1">
    <location>
        <begin position="115"/>
        <end position="128"/>
    </location>
</feature>
<evidence type="ECO:0000256" key="1">
    <source>
        <dbReference type="SAM" id="MobiDB-lite"/>
    </source>
</evidence>